<protein>
    <submittedName>
        <fullName evidence="2">5405_t:CDS:1</fullName>
    </submittedName>
</protein>
<accession>A0A9N9KHL1</accession>
<reference evidence="2" key="1">
    <citation type="submission" date="2021-06" db="EMBL/GenBank/DDBJ databases">
        <authorList>
            <person name="Kallberg Y."/>
            <person name="Tangrot J."/>
            <person name="Rosling A."/>
        </authorList>
    </citation>
    <scope>NUCLEOTIDE SEQUENCE</scope>
    <source>
        <strain evidence="2">FL966</strain>
    </source>
</reference>
<evidence type="ECO:0000313" key="3">
    <source>
        <dbReference type="Proteomes" id="UP000789759"/>
    </source>
</evidence>
<dbReference type="Proteomes" id="UP000789759">
    <property type="component" value="Unassembled WGS sequence"/>
</dbReference>
<evidence type="ECO:0000256" key="1">
    <source>
        <dbReference type="SAM" id="MobiDB-lite"/>
    </source>
</evidence>
<gene>
    <name evidence="2" type="ORF">CPELLU_LOCUS20747</name>
</gene>
<dbReference type="AlphaFoldDB" id="A0A9N9KHL1"/>
<comment type="caution">
    <text evidence="2">The sequence shown here is derived from an EMBL/GenBank/DDBJ whole genome shotgun (WGS) entry which is preliminary data.</text>
</comment>
<keyword evidence="3" id="KW-1185">Reference proteome</keyword>
<feature type="region of interest" description="Disordered" evidence="1">
    <location>
        <begin position="53"/>
        <end position="72"/>
    </location>
</feature>
<feature type="non-terminal residue" evidence="2">
    <location>
        <position position="1"/>
    </location>
</feature>
<evidence type="ECO:0000313" key="2">
    <source>
        <dbReference type="EMBL" id="CAG8831519.1"/>
    </source>
</evidence>
<feature type="compositionally biased region" description="Polar residues" evidence="1">
    <location>
        <begin position="63"/>
        <end position="72"/>
    </location>
</feature>
<name>A0A9N9KHL1_9GLOM</name>
<proteinExistence type="predicted"/>
<dbReference type="EMBL" id="CAJVQA010066351">
    <property type="protein sequence ID" value="CAG8831519.1"/>
    <property type="molecule type" value="Genomic_DNA"/>
</dbReference>
<organism evidence="2 3">
    <name type="scientific">Cetraspora pellucida</name>
    <dbReference type="NCBI Taxonomy" id="1433469"/>
    <lineage>
        <taxon>Eukaryota</taxon>
        <taxon>Fungi</taxon>
        <taxon>Fungi incertae sedis</taxon>
        <taxon>Mucoromycota</taxon>
        <taxon>Glomeromycotina</taxon>
        <taxon>Glomeromycetes</taxon>
        <taxon>Diversisporales</taxon>
        <taxon>Gigasporaceae</taxon>
        <taxon>Cetraspora</taxon>
    </lineage>
</organism>
<sequence>KNNQRRKSIGKVNKEKTISKVKKTEKEIISEIITSIDSRLQIFEEYKLQSPKYTPESPIYIPQSPSTQSKTK</sequence>